<accession>A0ABU6TLC7</accession>
<sequence length="190" mass="21106">MAGTGNDPWFVVYQGRIPGIYPTSEEAEDQVTSYVGVVHSRHDSYEATMQAWREYSDSCGRKQSSYACMAEWQGAPECSMPRDCPAANAGGQAHSGGPQWPSSWSARESLGSRGLNVESSGQWHDELPFSHDTDDVPVNEGSVVPSLIEAALRLQVRVSQLEMERWELLIQVAEKRETIKTLHHRKDGKS</sequence>
<dbReference type="InterPro" id="IPR011320">
    <property type="entry name" value="RNase_H1_N"/>
</dbReference>
<evidence type="ECO:0000313" key="3">
    <source>
        <dbReference type="EMBL" id="MED6149309.1"/>
    </source>
</evidence>
<evidence type="ECO:0000259" key="2">
    <source>
        <dbReference type="Pfam" id="PF01693"/>
    </source>
</evidence>
<organism evidence="3 4">
    <name type="scientific">Stylosanthes scabra</name>
    <dbReference type="NCBI Taxonomy" id="79078"/>
    <lineage>
        <taxon>Eukaryota</taxon>
        <taxon>Viridiplantae</taxon>
        <taxon>Streptophyta</taxon>
        <taxon>Embryophyta</taxon>
        <taxon>Tracheophyta</taxon>
        <taxon>Spermatophyta</taxon>
        <taxon>Magnoliopsida</taxon>
        <taxon>eudicotyledons</taxon>
        <taxon>Gunneridae</taxon>
        <taxon>Pentapetalae</taxon>
        <taxon>rosids</taxon>
        <taxon>fabids</taxon>
        <taxon>Fabales</taxon>
        <taxon>Fabaceae</taxon>
        <taxon>Papilionoideae</taxon>
        <taxon>50 kb inversion clade</taxon>
        <taxon>dalbergioids sensu lato</taxon>
        <taxon>Dalbergieae</taxon>
        <taxon>Pterocarpus clade</taxon>
        <taxon>Stylosanthes</taxon>
    </lineage>
</organism>
<keyword evidence="4" id="KW-1185">Reference proteome</keyword>
<dbReference type="EMBL" id="JASCZI010091172">
    <property type="protein sequence ID" value="MED6149309.1"/>
    <property type="molecule type" value="Genomic_DNA"/>
</dbReference>
<proteinExistence type="predicted"/>
<dbReference type="InterPro" id="IPR009027">
    <property type="entry name" value="Ribosomal_bL9/RNase_H1_N"/>
</dbReference>
<dbReference type="Gene3D" id="3.40.970.10">
    <property type="entry name" value="Ribonuclease H1, N-terminal domain"/>
    <property type="match status" value="1"/>
</dbReference>
<dbReference type="Proteomes" id="UP001341840">
    <property type="component" value="Unassembled WGS sequence"/>
</dbReference>
<protein>
    <recommendedName>
        <fullName evidence="2">Ribonuclease H1 N-terminal domain-containing protein</fullName>
    </recommendedName>
</protein>
<reference evidence="3 4" key="1">
    <citation type="journal article" date="2023" name="Plants (Basel)">
        <title>Bridging the Gap: Combining Genomics and Transcriptomics Approaches to Understand Stylosanthes scabra, an Orphan Legume from the Brazilian Caatinga.</title>
        <authorList>
            <person name="Ferreira-Neto J.R.C."/>
            <person name="da Silva M.D."/>
            <person name="Binneck E."/>
            <person name="de Melo N.F."/>
            <person name="da Silva R.H."/>
            <person name="de Melo A.L.T.M."/>
            <person name="Pandolfi V."/>
            <person name="Bustamante F.O."/>
            <person name="Brasileiro-Vidal A.C."/>
            <person name="Benko-Iseppon A.M."/>
        </authorList>
    </citation>
    <scope>NUCLEOTIDE SEQUENCE [LARGE SCALE GENOMIC DNA]</scope>
    <source>
        <tissue evidence="3">Leaves</tissue>
    </source>
</reference>
<evidence type="ECO:0000313" key="4">
    <source>
        <dbReference type="Proteomes" id="UP001341840"/>
    </source>
</evidence>
<gene>
    <name evidence="3" type="ORF">PIB30_061188</name>
</gene>
<name>A0ABU6TLC7_9FABA</name>
<dbReference type="Pfam" id="PF01693">
    <property type="entry name" value="Cauli_VI"/>
    <property type="match status" value="1"/>
</dbReference>
<dbReference type="SUPFAM" id="SSF55658">
    <property type="entry name" value="L9 N-domain-like"/>
    <property type="match status" value="1"/>
</dbReference>
<feature type="region of interest" description="Disordered" evidence="1">
    <location>
        <begin position="87"/>
        <end position="135"/>
    </location>
</feature>
<feature type="domain" description="Ribonuclease H1 N-terminal" evidence="2">
    <location>
        <begin position="9"/>
        <end position="46"/>
    </location>
</feature>
<feature type="compositionally biased region" description="Basic and acidic residues" evidence="1">
    <location>
        <begin position="123"/>
        <end position="134"/>
    </location>
</feature>
<evidence type="ECO:0000256" key="1">
    <source>
        <dbReference type="SAM" id="MobiDB-lite"/>
    </source>
</evidence>
<comment type="caution">
    <text evidence="3">The sequence shown here is derived from an EMBL/GenBank/DDBJ whole genome shotgun (WGS) entry which is preliminary data.</text>
</comment>
<dbReference type="InterPro" id="IPR037056">
    <property type="entry name" value="RNase_H1_N_sf"/>
</dbReference>